<organism evidence="7 8">
    <name type="scientific">Algoriella xinjiangensis</name>
    <dbReference type="NCBI Taxonomy" id="684065"/>
    <lineage>
        <taxon>Bacteria</taxon>
        <taxon>Pseudomonadati</taxon>
        <taxon>Bacteroidota</taxon>
        <taxon>Flavobacteriia</taxon>
        <taxon>Flavobacteriales</taxon>
        <taxon>Weeksellaceae</taxon>
        <taxon>Algoriella</taxon>
    </lineage>
</organism>
<evidence type="ECO:0000256" key="2">
    <source>
        <dbReference type="ARBA" id="ARBA00007581"/>
    </source>
</evidence>
<feature type="domain" description="Extradiol ring-cleavage dioxygenase class III enzyme subunit B" evidence="6">
    <location>
        <begin position="38"/>
        <end position="235"/>
    </location>
</feature>
<dbReference type="PANTHER" id="PTHR30096">
    <property type="entry name" value="4,5-DOPA DIOXYGENASE EXTRADIOL-LIKE PROTEIN"/>
    <property type="match status" value="1"/>
</dbReference>
<dbReference type="NCBIfam" id="NF007914">
    <property type="entry name" value="PRK10628.1"/>
    <property type="match status" value="1"/>
</dbReference>
<sequence>MDFNQLKSITSSFTSTEKMPVLFLGHGSPMNAIEENIFVEGWRNIGKSIPKPNAIICISAHWETKGTKVTALQQPKTIHDFYGFPQALFDVQYPAPGSPELADEIKNLIKTSDVELDKMWGFDHGSWSVIKFLYPEADVPMIELSLDVYKTPKQHYELAKELNALRRKGVLIVGSGNVVHNLRAMDWHNPTGGFDWAIEANETFKDIVRSNDHQQLFNFFEKGPAFNMAVPSLEHYLPSIYSLALQEKDEEVTLFNDQLIYGSLGMLSFKIG</sequence>
<keyword evidence="5" id="KW-0560">Oxidoreductase</keyword>
<dbReference type="PANTHER" id="PTHR30096:SF0">
    <property type="entry name" value="4,5-DOPA DIOXYGENASE EXTRADIOL-LIKE PROTEIN"/>
    <property type="match status" value="1"/>
</dbReference>
<dbReference type="OrthoDB" id="9790889at2"/>
<evidence type="ECO:0000256" key="3">
    <source>
        <dbReference type="ARBA" id="ARBA00022723"/>
    </source>
</evidence>
<protein>
    <submittedName>
        <fullName evidence="7">4,5-DOPA dioxygenase extradiol</fullName>
    </submittedName>
</protein>
<evidence type="ECO:0000313" key="8">
    <source>
        <dbReference type="Proteomes" id="UP000199149"/>
    </source>
</evidence>
<dbReference type="InterPro" id="IPR004183">
    <property type="entry name" value="Xdiol_dOase_suB"/>
</dbReference>
<evidence type="ECO:0000256" key="4">
    <source>
        <dbReference type="ARBA" id="ARBA00022833"/>
    </source>
</evidence>
<accession>A0A1I4S621</accession>
<proteinExistence type="inferred from homology"/>
<evidence type="ECO:0000256" key="1">
    <source>
        <dbReference type="ARBA" id="ARBA00001947"/>
    </source>
</evidence>
<keyword evidence="8" id="KW-1185">Reference proteome</keyword>
<keyword evidence="4" id="KW-0862">Zinc</keyword>
<keyword evidence="3" id="KW-0479">Metal-binding</keyword>
<keyword evidence="7" id="KW-0223">Dioxygenase</keyword>
<dbReference type="GO" id="GO:0016702">
    <property type="term" value="F:oxidoreductase activity, acting on single donors with incorporation of molecular oxygen, incorporation of two atoms of oxygen"/>
    <property type="evidence" value="ECO:0007669"/>
    <property type="project" value="UniProtKB-ARBA"/>
</dbReference>
<dbReference type="STRING" id="684065.SAMN05421738_10165"/>
<evidence type="ECO:0000313" key="7">
    <source>
        <dbReference type="EMBL" id="SFM59821.1"/>
    </source>
</evidence>
<dbReference type="PIRSF" id="PIRSF006157">
    <property type="entry name" value="Doxgns_DODA"/>
    <property type="match status" value="1"/>
</dbReference>
<dbReference type="InterPro" id="IPR014436">
    <property type="entry name" value="Extradiol_dOase_DODA"/>
</dbReference>
<dbReference type="AlphaFoldDB" id="A0A1I4S621"/>
<evidence type="ECO:0000256" key="5">
    <source>
        <dbReference type="ARBA" id="ARBA00023002"/>
    </source>
</evidence>
<reference evidence="8" key="1">
    <citation type="submission" date="2016-10" db="EMBL/GenBank/DDBJ databases">
        <authorList>
            <person name="Varghese N."/>
            <person name="Submissions S."/>
        </authorList>
    </citation>
    <scope>NUCLEOTIDE SEQUENCE [LARGE SCALE GENOMIC DNA]</scope>
    <source>
        <strain evidence="8">XJ109</strain>
    </source>
</reference>
<dbReference type="RefSeq" id="WP_092905400.1">
    <property type="nucleotide sequence ID" value="NZ_FOUZ01000001.1"/>
</dbReference>
<dbReference type="EMBL" id="FOUZ01000001">
    <property type="protein sequence ID" value="SFM59821.1"/>
    <property type="molecule type" value="Genomic_DNA"/>
</dbReference>
<comment type="similarity">
    <text evidence="2">Belongs to the DODA-type extradiol aromatic ring-opening dioxygenase family.</text>
</comment>
<dbReference type="GO" id="GO:0008270">
    <property type="term" value="F:zinc ion binding"/>
    <property type="evidence" value="ECO:0007669"/>
    <property type="project" value="InterPro"/>
</dbReference>
<gene>
    <name evidence="7" type="ORF">SAMN05421738_10165</name>
</gene>
<name>A0A1I4S621_9FLAO</name>
<dbReference type="Proteomes" id="UP000199149">
    <property type="component" value="Unassembled WGS sequence"/>
</dbReference>
<evidence type="ECO:0000259" key="6">
    <source>
        <dbReference type="Pfam" id="PF02900"/>
    </source>
</evidence>
<comment type="cofactor">
    <cofactor evidence="1">
        <name>Zn(2+)</name>
        <dbReference type="ChEBI" id="CHEBI:29105"/>
    </cofactor>
</comment>
<dbReference type="Gene3D" id="3.40.830.10">
    <property type="entry name" value="LigB-like"/>
    <property type="match status" value="1"/>
</dbReference>
<dbReference type="CDD" id="cd07363">
    <property type="entry name" value="45_DOPA_Dioxygenase"/>
    <property type="match status" value="1"/>
</dbReference>
<dbReference type="GO" id="GO:0008198">
    <property type="term" value="F:ferrous iron binding"/>
    <property type="evidence" value="ECO:0007669"/>
    <property type="project" value="InterPro"/>
</dbReference>
<dbReference type="SUPFAM" id="SSF53213">
    <property type="entry name" value="LigB-like"/>
    <property type="match status" value="1"/>
</dbReference>
<dbReference type="Pfam" id="PF02900">
    <property type="entry name" value="LigB"/>
    <property type="match status" value="1"/>
</dbReference>